<organism evidence="1 2">
    <name type="scientific">Xyrichtys novacula</name>
    <name type="common">Pearly razorfish</name>
    <name type="synonym">Hemipteronotus novacula</name>
    <dbReference type="NCBI Taxonomy" id="13765"/>
    <lineage>
        <taxon>Eukaryota</taxon>
        <taxon>Metazoa</taxon>
        <taxon>Chordata</taxon>
        <taxon>Craniata</taxon>
        <taxon>Vertebrata</taxon>
        <taxon>Euteleostomi</taxon>
        <taxon>Actinopterygii</taxon>
        <taxon>Neopterygii</taxon>
        <taxon>Teleostei</taxon>
        <taxon>Neoteleostei</taxon>
        <taxon>Acanthomorphata</taxon>
        <taxon>Eupercaria</taxon>
        <taxon>Labriformes</taxon>
        <taxon>Labridae</taxon>
        <taxon>Xyrichtys</taxon>
    </lineage>
</organism>
<keyword evidence="2" id="KW-1185">Reference proteome</keyword>
<accession>A0AAV1FFQ7</accession>
<gene>
    <name evidence="1" type="ORF">XNOV1_A019568</name>
</gene>
<evidence type="ECO:0000313" key="2">
    <source>
        <dbReference type="Proteomes" id="UP001178508"/>
    </source>
</evidence>
<name>A0AAV1FFQ7_XYRNO</name>
<sequence>SFRSITAAADSQTNQFSSKAFPRCSSSIWPPASLTYKDRMAGADKAFLQTCRLRPRECEYGVKYDRKIISETPQDSEP</sequence>
<proteinExistence type="predicted"/>
<dbReference type="Proteomes" id="UP001178508">
    <property type="component" value="Chromosome 6"/>
</dbReference>
<reference evidence="1" key="1">
    <citation type="submission" date="2023-08" db="EMBL/GenBank/DDBJ databases">
        <authorList>
            <person name="Alioto T."/>
            <person name="Alioto T."/>
            <person name="Gomez Garrido J."/>
        </authorList>
    </citation>
    <scope>NUCLEOTIDE SEQUENCE</scope>
</reference>
<dbReference type="EMBL" id="OY660869">
    <property type="protein sequence ID" value="CAJ1059393.1"/>
    <property type="molecule type" value="Genomic_DNA"/>
</dbReference>
<dbReference type="AlphaFoldDB" id="A0AAV1FFQ7"/>
<protein>
    <submittedName>
        <fullName evidence="1">Uncharacterized protein</fullName>
    </submittedName>
</protein>
<feature type="non-terminal residue" evidence="1">
    <location>
        <position position="1"/>
    </location>
</feature>
<evidence type="ECO:0000313" key="1">
    <source>
        <dbReference type="EMBL" id="CAJ1059393.1"/>
    </source>
</evidence>